<keyword evidence="4" id="KW-1185">Reference proteome</keyword>
<dbReference type="HOGENOM" id="CLU_2197364_0_0_1"/>
<dbReference type="AlphaFoldDB" id="A0A067PX97"/>
<evidence type="ECO:0000313" key="4">
    <source>
        <dbReference type="Proteomes" id="UP000027265"/>
    </source>
</evidence>
<reference evidence="4" key="1">
    <citation type="journal article" date="2014" name="Proc. Natl. Acad. Sci. U.S.A.">
        <title>Extensive sampling of basidiomycete genomes demonstrates inadequacy of the white-rot/brown-rot paradigm for wood decay fungi.</title>
        <authorList>
            <person name="Riley R."/>
            <person name="Salamov A.A."/>
            <person name="Brown D.W."/>
            <person name="Nagy L.G."/>
            <person name="Floudas D."/>
            <person name="Held B.W."/>
            <person name="Levasseur A."/>
            <person name="Lombard V."/>
            <person name="Morin E."/>
            <person name="Otillar R."/>
            <person name="Lindquist E.A."/>
            <person name="Sun H."/>
            <person name="LaButti K.M."/>
            <person name="Schmutz J."/>
            <person name="Jabbour D."/>
            <person name="Luo H."/>
            <person name="Baker S.E."/>
            <person name="Pisabarro A.G."/>
            <person name="Walton J.D."/>
            <person name="Blanchette R.A."/>
            <person name="Henrissat B."/>
            <person name="Martin F."/>
            <person name="Cullen D."/>
            <person name="Hibbett D.S."/>
            <person name="Grigoriev I.V."/>
        </authorList>
    </citation>
    <scope>NUCLEOTIDE SEQUENCE [LARGE SCALE GENOMIC DNA]</scope>
    <source>
        <strain evidence="4">MUCL 33604</strain>
    </source>
</reference>
<feature type="transmembrane region" description="Helical" evidence="2">
    <location>
        <begin position="77"/>
        <end position="100"/>
    </location>
</feature>
<keyword evidence="2" id="KW-1133">Transmembrane helix</keyword>
<accession>A0A067PX97</accession>
<proteinExistence type="predicted"/>
<evidence type="ECO:0000313" key="3">
    <source>
        <dbReference type="EMBL" id="KDQ58495.1"/>
    </source>
</evidence>
<sequence>MTLRPRSPSIPDHQLLNDVPRRFGIASHTTQWSRDPDHRRSLRPPGDDGQPRRGTQAPVGGLKAYPEIQDRSRSVRFCCAGGSIVLLVSAGLTLSGALAVSTAAVGRY</sequence>
<evidence type="ECO:0000256" key="1">
    <source>
        <dbReference type="SAM" id="MobiDB-lite"/>
    </source>
</evidence>
<feature type="region of interest" description="Disordered" evidence="1">
    <location>
        <begin position="27"/>
        <end position="64"/>
    </location>
</feature>
<dbReference type="Proteomes" id="UP000027265">
    <property type="component" value="Unassembled WGS sequence"/>
</dbReference>
<keyword evidence="2" id="KW-0812">Transmembrane</keyword>
<dbReference type="InParanoid" id="A0A067PX97"/>
<organism evidence="3 4">
    <name type="scientific">Jaapia argillacea MUCL 33604</name>
    <dbReference type="NCBI Taxonomy" id="933084"/>
    <lineage>
        <taxon>Eukaryota</taxon>
        <taxon>Fungi</taxon>
        <taxon>Dikarya</taxon>
        <taxon>Basidiomycota</taxon>
        <taxon>Agaricomycotina</taxon>
        <taxon>Agaricomycetes</taxon>
        <taxon>Agaricomycetidae</taxon>
        <taxon>Jaapiales</taxon>
        <taxon>Jaapiaceae</taxon>
        <taxon>Jaapia</taxon>
    </lineage>
</organism>
<keyword evidence="2" id="KW-0472">Membrane</keyword>
<dbReference type="EMBL" id="KL197717">
    <property type="protein sequence ID" value="KDQ58495.1"/>
    <property type="molecule type" value="Genomic_DNA"/>
</dbReference>
<gene>
    <name evidence="3" type="ORF">JAAARDRAFT_34303</name>
</gene>
<protein>
    <submittedName>
        <fullName evidence="3">Uncharacterized protein</fullName>
    </submittedName>
</protein>
<evidence type="ECO:0000256" key="2">
    <source>
        <dbReference type="SAM" id="Phobius"/>
    </source>
</evidence>
<feature type="compositionally biased region" description="Basic and acidic residues" evidence="1">
    <location>
        <begin position="34"/>
        <end position="51"/>
    </location>
</feature>
<name>A0A067PX97_9AGAM</name>